<evidence type="ECO:0000313" key="10">
    <source>
        <dbReference type="Proteomes" id="UP000773614"/>
    </source>
</evidence>
<dbReference type="InterPro" id="IPR000515">
    <property type="entry name" value="MetI-like"/>
</dbReference>
<protein>
    <submittedName>
        <fullName evidence="9">ABC transporter permease</fullName>
    </submittedName>
</protein>
<dbReference type="InterPro" id="IPR025966">
    <property type="entry name" value="OppC_N"/>
</dbReference>
<name>A0A964WT56_9HYPH</name>
<feature type="transmembrane region" description="Helical" evidence="7">
    <location>
        <begin position="270"/>
        <end position="291"/>
    </location>
</feature>
<keyword evidence="10" id="KW-1185">Reference proteome</keyword>
<keyword evidence="5 7" id="KW-1133">Transmembrane helix</keyword>
<reference evidence="9" key="1">
    <citation type="submission" date="2019-03" db="EMBL/GenBank/DDBJ databases">
        <title>Afifella sp. nov., isolated from activated sludge.</title>
        <authorList>
            <person name="Li Q."/>
            <person name="Liu Y."/>
        </authorList>
    </citation>
    <scope>NUCLEOTIDE SEQUENCE</scope>
    <source>
        <strain evidence="9">L72</strain>
    </source>
</reference>
<accession>A0A964WT56</accession>
<dbReference type="PROSITE" id="PS50928">
    <property type="entry name" value="ABC_TM1"/>
    <property type="match status" value="1"/>
</dbReference>
<dbReference type="SUPFAM" id="SSF161098">
    <property type="entry name" value="MetI-like"/>
    <property type="match status" value="1"/>
</dbReference>
<feature type="domain" description="ABC transmembrane type-1" evidence="8">
    <location>
        <begin position="101"/>
        <end position="291"/>
    </location>
</feature>
<feature type="transmembrane region" description="Helical" evidence="7">
    <location>
        <begin position="214"/>
        <end position="235"/>
    </location>
</feature>
<keyword evidence="2 7" id="KW-0813">Transport</keyword>
<evidence type="ECO:0000256" key="7">
    <source>
        <dbReference type="RuleBase" id="RU363032"/>
    </source>
</evidence>
<dbReference type="Pfam" id="PF12911">
    <property type="entry name" value="OppC_N"/>
    <property type="match status" value="1"/>
</dbReference>
<dbReference type="CDD" id="cd06261">
    <property type="entry name" value="TM_PBP2"/>
    <property type="match status" value="1"/>
</dbReference>
<feature type="transmembrane region" description="Helical" evidence="7">
    <location>
        <begin position="103"/>
        <end position="129"/>
    </location>
</feature>
<gene>
    <name evidence="9" type="ORF">E4O86_08120</name>
</gene>
<dbReference type="GO" id="GO:0005886">
    <property type="term" value="C:plasma membrane"/>
    <property type="evidence" value="ECO:0007669"/>
    <property type="project" value="UniProtKB-SubCell"/>
</dbReference>
<dbReference type="EMBL" id="SPKJ01000019">
    <property type="protein sequence ID" value="MYZ47677.1"/>
    <property type="molecule type" value="Genomic_DNA"/>
</dbReference>
<feature type="transmembrane region" description="Helical" evidence="7">
    <location>
        <begin position="136"/>
        <end position="158"/>
    </location>
</feature>
<proteinExistence type="inferred from homology"/>
<evidence type="ECO:0000256" key="6">
    <source>
        <dbReference type="ARBA" id="ARBA00023136"/>
    </source>
</evidence>
<dbReference type="AlphaFoldDB" id="A0A964WT56"/>
<dbReference type="InterPro" id="IPR035906">
    <property type="entry name" value="MetI-like_sf"/>
</dbReference>
<dbReference type="RefSeq" id="WP_161140026.1">
    <property type="nucleotide sequence ID" value="NZ_SPKJ01000019.1"/>
</dbReference>
<comment type="subcellular location">
    <subcellularLocation>
        <location evidence="1 7">Cell membrane</location>
        <topology evidence="1 7">Multi-pass membrane protein</topology>
    </subcellularLocation>
</comment>
<keyword evidence="3" id="KW-1003">Cell membrane</keyword>
<dbReference type="Pfam" id="PF00528">
    <property type="entry name" value="BPD_transp_1"/>
    <property type="match status" value="1"/>
</dbReference>
<sequence>MTDVAGTHATAPVADDAKWQRVLRSFAENKQAVFGLALLVVLLLAALLAPVIAPQNPYDLAQISFLDAMMRPGEASPGGILHVLGTDSQGRDLLSAILYGLRISIVVSASATLIALVIGLVLGLAAGYFGGRFDAFLMRLVDVQISIPGLLIALLLLVAMGPGVGKLVIAMVAIYWAYFARIVRGVALVERKKEYVEAAICLALPRWRIVLRHLLVNCLPPVMVVGTVLLARAVLLEASLSYLGLGVPVTQPSLGLLIANGFGYLMSGEYWVSFFPGVALVMLIFGVNLVGDHLRDVLNPRLQR</sequence>
<dbReference type="PANTHER" id="PTHR43386">
    <property type="entry name" value="OLIGOPEPTIDE TRANSPORT SYSTEM PERMEASE PROTEIN APPC"/>
    <property type="match status" value="1"/>
</dbReference>
<keyword evidence="6 7" id="KW-0472">Membrane</keyword>
<comment type="caution">
    <text evidence="9">The sequence shown here is derived from an EMBL/GenBank/DDBJ whole genome shotgun (WGS) entry which is preliminary data.</text>
</comment>
<feature type="transmembrane region" description="Helical" evidence="7">
    <location>
        <begin position="164"/>
        <end position="183"/>
    </location>
</feature>
<evidence type="ECO:0000256" key="1">
    <source>
        <dbReference type="ARBA" id="ARBA00004651"/>
    </source>
</evidence>
<dbReference type="OrthoDB" id="9805884at2"/>
<comment type="similarity">
    <text evidence="7">Belongs to the binding-protein-dependent transport system permease family.</text>
</comment>
<dbReference type="InterPro" id="IPR050366">
    <property type="entry name" value="BP-dependent_transpt_permease"/>
</dbReference>
<evidence type="ECO:0000256" key="2">
    <source>
        <dbReference type="ARBA" id="ARBA00022448"/>
    </source>
</evidence>
<evidence type="ECO:0000256" key="5">
    <source>
        <dbReference type="ARBA" id="ARBA00022989"/>
    </source>
</evidence>
<dbReference type="Proteomes" id="UP000773614">
    <property type="component" value="Unassembled WGS sequence"/>
</dbReference>
<evidence type="ECO:0000256" key="4">
    <source>
        <dbReference type="ARBA" id="ARBA00022692"/>
    </source>
</evidence>
<feature type="transmembrane region" description="Helical" evidence="7">
    <location>
        <begin position="33"/>
        <end position="53"/>
    </location>
</feature>
<keyword evidence="4 7" id="KW-0812">Transmembrane</keyword>
<evidence type="ECO:0000256" key="3">
    <source>
        <dbReference type="ARBA" id="ARBA00022475"/>
    </source>
</evidence>
<dbReference type="Gene3D" id="1.10.3720.10">
    <property type="entry name" value="MetI-like"/>
    <property type="match status" value="1"/>
</dbReference>
<organism evidence="9 10">
    <name type="scientific">Propylenella binzhouense</name>
    <dbReference type="NCBI Taxonomy" id="2555902"/>
    <lineage>
        <taxon>Bacteria</taxon>
        <taxon>Pseudomonadati</taxon>
        <taxon>Pseudomonadota</taxon>
        <taxon>Alphaproteobacteria</taxon>
        <taxon>Hyphomicrobiales</taxon>
        <taxon>Propylenellaceae</taxon>
        <taxon>Propylenella</taxon>
    </lineage>
</organism>
<dbReference type="PANTHER" id="PTHR43386:SF26">
    <property type="entry name" value="ABC TRANSPORTER PERMEASE PROTEIN"/>
    <property type="match status" value="1"/>
</dbReference>
<dbReference type="GO" id="GO:0055085">
    <property type="term" value="P:transmembrane transport"/>
    <property type="evidence" value="ECO:0007669"/>
    <property type="project" value="InterPro"/>
</dbReference>
<evidence type="ECO:0000259" key="8">
    <source>
        <dbReference type="PROSITE" id="PS50928"/>
    </source>
</evidence>
<evidence type="ECO:0000313" key="9">
    <source>
        <dbReference type="EMBL" id="MYZ47677.1"/>
    </source>
</evidence>